<keyword evidence="2" id="KW-1185">Reference proteome</keyword>
<reference evidence="2" key="1">
    <citation type="journal article" date="2015" name="PLoS Genet.">
        <title>Genome Sequence and Transcriptome Analyses of Chrysochromulina tobin: Metabolic Tools for Enhanced Algal Fitness in the Prominent Order Prymnesiales (Haptophyceae).</title>
        <authorList>
            <person name="Hovde B.T."/>
            <person name="Deodato C.R."/>
            <person name="Hunsperger H.M."/>
            <person name="Ryken S.A."/>
            <person name="Yost W."/>
            <person name="Jha R.K."/>
            <person name="Patterson J."/>
            <person name="Monnat R.J. Jr."/>
            <person name="Barlow S.B."/>
            <person name="Starkenburg S.R."/>
            <person name="Cattolico R.A."/>
        </authorList>
    </citation>
    <scope>NUCLEOTIDE SEQUENCE</scope>
    <source>
        <strain evidence="2">CCMP291</strain>
    </source>
</reference>
<accession>A0A0M0K4M1</accession>
<dbReference type="EMBL" id="JWZX01001430">
    <property type="protein sequence ID" value="KOO33770.1"/>
    <property type="molecule type" value="Genomic_DNA"/>
</dbReference>
<dbReference type="Proteomes" id="UP000037460">
    <property type="component" value="Unassembled WGS sequence"/>
</dbReference>
<evidence type="ECO:0000313" key="2">
    <source>
        <dbReference type="Proteomes" id="UP000037460"/>
    </source>
</evidence>
<evidence type="ECO:0000313" key="1">
    <source>
        <dbReference type="EMBL" id="KOO33770.1"/>
    </source>
</evidence>
<protein>
    <submittedName>
        <fullName evidence="1">Uncharacterized protein</fullName>
    </submittedName>
</protein>
<proteinExistence type="predicted"/>
<name>A0A0M0K4M1_9EUKA</name>
<dbReference type="AlphaFoldDB" id="A0A0M0K4M1"/>
<gene>
    <name evidence="1" type="ORF">Ctob_014172</name>
</gene>
<sequence length="57" mass="6483">MKRWRLPSSLLAGGQHHHYRHHRHSRLSDCLAPAHAVVTLGRLPPPHLPPPVCIFQV</sequence>
<comment type="caution">
    <text evidence="1">The sequence shown here is derived from an EMBL/GenBank/DDBJ whole genome shotgun (WGS) entry which is preliminary data.</text>
</comment>
<organism evidence="1 2">
    <name type="scientific">Chrysochromulina tobinii</name>
    <dbReference type="NCBI Taxonomy" id="1460289"/>
    <lineage>
        <taxon>Eukaryota</taxon>
        <taxon>Haptista</taxon>
        <taxon>Haptophyta</taxon>
        <taxon>Prymnesiophyceae</taxon>
        <taxon>Prymnesiales</taxon>
        <taxon>Chrysochromulinaceae</taxon>
        <taxon>Chrysochromulina</taxon>
    </lineage>
</organism>